<name>A0A4Y7QGZ6_9AGAM</name>
<feature type="transmembrane region" description="Helical" evidence="10">
    <location>
        <begin position="36"/>
        <end position="58"/>
    </location>
</feature>
<sequence length="476" mass="53253">MLSMHQPGHSLAAFLAAFLVLIPLPCHWKARNVATVAIIAWLFVLNLTYAVNAIVWSNNAINHAPVYCDIVTKLIIGAQIALPAAAFCVAKHLELVASSRKVLDRDDRKRRLIFESIMCFGVPIIYMLLHFIVQGHRFDIIEDYGCVPTTYHSIPAVFLVYLPPLVLSVATFIYAALALRHFIKRRLSFSIHLQGTGSALTTQQYLRLLAMAVVEIMWSTALIAVNMWSTISPGLRPWTSMADVHSNFSRVDLYPLILLPRQTQVLTELFWWWIPVSAYVFFLFFGLGEETVSEYKAGLFWCRRNIFRRNGINHKSTTSLPTFRAYVPRRPTVVPVLPTIHTGDSSLKFEHSLPSPEMAFGGFPRSKVRDDDASSFTGTASIFSYIHSDAARASQCLSEPPLDDLYPEPDVPRSLGPRQHPTLYPAAWQFGNDQVFGTPGGHRPFSGPTIYLVDSTSTAPVHGIHLTVSTTRTTDV</sequence>
<dbReference type="Gene3D" id="1.20.1070.10">
    <property type="entry name" value="Rhodopsin 7-helix transmembrane proteins"/>
    <property type="match status" value="1"/>
</dbReference>
<dbReference type="AlphaFoldDB" id="A0A4Y7QGZ6"/>
<evidence type="ECO:0000256" key="9">
    <source>
        <dbReference type="ARBA" id="ARBA00023224"/>
    </source>
</evidence>
<dbReference type="InterPro" id="IPR001499">
    <property type="entry name" value="GPCR_STE3"/>
</dbReference>
<evidence type="ECO:0000313" key="11">
    <source>
        <dbReference type="EMBL" id="TDL26927.1"/>
    </source>
</evidence>
<evidence type="ECO:0000256" key="2">
    <source>
        <dbReference type="ARBA" id="ARBA00011085"/>
    </source>
</evidence>
<evidence type="ECO:0000256" key="7">
    <source>
        <dbReference type="ARBA" id="ARBA00023136"/>
    </source>
</evidence>
<dbReference type="GO" id="GO:0005886">
    <property type="term" value="C:plasma membrane"/>
    <property type="evidence" value="ECO:0007669"/>
    <property type="project" value="TreeGrafter"/>
</dbReference>
<dbReference type="PRINTS" id="PR00899">
    <property type="entry name" value="GPCRSTE3"/>
</dbReference>
<dbReference type="InterPro" id="IPR001546">
    <property type="entry name" value="GPCR_Pheromne_A_rcpt"/>
</dbReference>
<dbReference type="PANTHER" id="PTHR28097:SF1">
    <property type="entry name" value="PHEROMONE A FACTOR RECEPTOR"/>
    <property type="match status" value="1"/>
</dbReference>
<dbReference type="STRING" id="50990.A0A4Y7QGZ6"/>
<dbReference type="PANTHER" id="PTHR28097">
    <property type="entry name" value="PHEROMONE A FACTOR RECEPTOR"/>
    <property type="match status" value="1"/>
</dbReference>
<evidence type="ECO:0000256" key="4">
    <source>
        <dbReference type="ARBA" id="ARBA00022692"/>
    </source>
</evidence>
<proteinExistence type="inferred from homology"/>
<dbReference type="OrthoDB" id="2874149at2759"/>
<keyword evidence="9" id="KW-0807">Transducer</keyword>
<organism evidence="11 12">
    <name type="scientific">Rickenella mellea</name>
    <dbReference type="NCBI Taxonomy" id="50990"/>
    <lineage>
        <taxon>Eukaryota</taxon>
        <taxon>Fungi</taxon>
        <taxon>Dikarya</taxon>
        <taxon>Basidiomycota</taxon>
        <taxon>Agaricomycotina</taxon>
        <taxon>Agaricomycetes</taxon>
        <taxon>Hymenochaetales</taxon>
        <taxon>Rickenellaceae</taxon>
        <taxon>Rickenella</taxon>
    </lineage>
</organism>
<keyword evidence="6" id="KW-0297">G-protein coupled receptor</keyword>
<feature type="transmembrane region" description="Helical" evidence="10">
    <location>
        <begin position="153"/>
        <end position="179"/>
    </location>
</feature>
<comment type="subcellular location">
    <subcellularLocation>
        <location evidence="1">Membrane</location>
        <topology evidence="1">Multi-pass membrane protein</topology>
    </subcellularLocation>
</comment>
<dbReference type="GO" id="GO:0000750">
    <property type="term" value="P:pheromone-dependent signal transduction involved in conjugation with cellular fusion"/>
    <property type="evidence" value="ECO:0007669"/>
    <property type="project" value="TreeGrafter"/>
</dbReference>
<evidence type="ECO:0000313" key="12">
    <source>
        <dbReference type="Proteomes" id="UP000294933"/>
    </source>
</evidence>
<dbReference type="Pfam" id="PF02076">
    <property type="entry name" value="STE3"/>
    <property type="match status" value="1"/>
</dbReference>
<dbReference type="CDD" id="cd14966">
    <property type="entry name" value="7tmD_STE3"/>
    <property type="match status" value="1"/>
</dbReference>
<keyword evidence="7 10" id="KW-0472">Membrane</keyword>
<evidence type="ECO:0000256" key="1">
    <source>
        <dbReference type="ARBA" id="ARBA00004141"/>
    </source>
</evidence>
<keyword evidence="12" id="KW-1185">Reference proteome</keyword>
<accession>A0A4Y7QGZ6</accession>
<feature type="transmembrane region" description="Helical" evidence="10">
    <location>
        <begin position="112"/>
        <end position="133"/>
    </location>
</feature>
<keyword evidence="5 10" id="KW-1133">Transmembrane helix</keyword>
<dbReference type="GO" id="GO:0004933">
    <property type="term" value="F:mating-type a-factor pheromone receptor activity"/>
    <property type="evidence" value="ECO:0007669"/>
    <property type="project" value="InterPro"/>
</dbReference>
<feature type="transmembrane region" description="Helical" evidence="10">
    <location>
        <begin position="70"/>
        <end position="91"/>
    </location>
</feature>
<keyword evidence="3" id="KW-0589">Pheromone response</keyword>
<dbReference type="EMBL" id="ML170160">
    <property type="protein sequence ID" value="TDL26927.1"/>
    <property type="molecule type" value="Genomic_DNA"/>
</dbReference>
<reference evidence="11 12" key="1">
    <citation type="submission" date="2018-06" db="EMBL/GenBank/DDBJ databases">
        <title>A transcriptomic atlas of mushroom development highlights an independent origin of complex multicellularity.</title>
        <authorList>
            <consortium name="DOE Joint Genome Institute"/>
            <person name="Krizsan K."/>
            <person name="Almasi E."/>
            <person name="Merenyi Z."/>
            <person name="Sahu N."/>
            <person name="Viragh M."/>
            <person name="Koszo T."/>
            <person name="Mondo S."/>
            <person name="Kiss B."/>
            <person name="Balint B."/>
            <person name="Kues U."/>
            <person name="Barry K."/>
            <person name="Hegedus J.C."/>
            <person name="Henrissat B."/>
            <person name="Johnson J."/>
            <person name="Lipzen A."/>
            <person name="Ohm R."/>
            <person name="Nagy I."/>
            <person name="Pangilinan J."/>
            <person name="Yan J."/>
            <person name="Xiong Y."/>
            <person name="Grigoriev I.V."/>
            <person name="Hibbett D.S."/>
            <person name="Nagy L.G."/>
        </authorList>
    </citation>
    <scope>NUCLEOTIDE SEQUENCE [LARGE SCALE GENOMIC DNA]</scope>
    <source>
        <strain evidence="11 12">SZMC22713</strain>
    </source>
</reference>
<evidence type="ECO:0000256" key="6">
    <source>
        <dbReference type="ARBA" id="ARBA00023040"/>
    </source>
</evidence>
<protein>
    <submittedName>
        <fullName evidence="11">STE3-domain-containing protein</fullName>
    </submittedName>
</protein>
<evidence type="ECO:0000256" key="3">
    <source>
        <dbReference type="ARBA" id="ARBA00022507"/>
    </source>
</evidence>
<evidence type="ECO:0000256" key="10">
    <source>
        <dbReference type="SAM" id="Phobius"/>
    </source>
</evidence>
<keyword evidence="8" id="KW-0675">Receptor</keyword>
<dbReference type="VEuPathDB" id="FungiDB:BD410DRAFT_741238"/>
<gene>
    <name evidence="11" type="ORF">BD410DRAFT_741238</name>
</gene>
<evidence type="ECO:0000256" key="8">
    <source>
        <dbReference type="ARBA" id="ARBA00023170"/>
    </source>
</evidence>
<feature type="transmembrane region" description="Helical" evidence="10">
    <location>
        <begin position="208"/>
        <end position="231"/>
    </location>
</feature>
<feature type="transmembrane region" description="Helical" evidence="10">
    <location>
        <begin position="6"/>
        <end position="24"/>
    </location>
</feature>
<dbReference type="PRINTS" id="PR00900">
    <property type="entry name" value="PHEROMONEAR"/>
</dbReference>
<comment type="similarity">
    <text evidence="2">Belongs to the G-protein coupled receptor 4 family.</text>
</comment>
<feature type="transmembrane region" description="Helical" evidence="10">
    <location>
        <begin position="269"/>
        <end position="287"/>
    </location>
</feature>
<keyword evidence="4 10" id="KW-0812">Transmembrane</keyword>
<dbReference type="Proteomes" id="UP000294933">
    <property type="component" value="Unassembled WGS sequence"/>
</dbReference>
<evidence type="ECO:0000256" key="5">
    <source>
        <dbReference type="ARBA" id="ARBA00022989"/>
    </source>
</evidence>